<keyword evidence="3" id="KW-1185">Reference proteome</keyword>
<gene>
    <name evidence="2" type="ORF">H8700_00150</name>
</gene>
<accession>A0ABR7MS75</accession>
<dbReference type="EMBL" id="JACRSW010000001">
    <property type="protein sequence ID" value="MBC8556132.1"/>
    <property type="molecule type" value="Genomic_DNA"/>
</dbReference>
<evidence type="ECO:0000313" key="3">
    <source>
        <dbReference type="Proteomes" id="UP000637513"/>
    </source>
</evidence>
<dbReference type="InterPro" id="IPR019301">
    <property type="entry name" value="Flagellar_prot_FlgJ_N"/>
</dbReference>
<name>A0ABR7MS75_9FIRM</name>
<evidence type="ECO:0000259" key="1">
    <source>
        <dbReference type="Pfam" id="PF10135"/>
    </source>
</evidence>
<protein>
    <submittedName>
        <fullName evidence="2">Rod-binding protein</fullName>
    </submittedName>
</protein>
<dbReference type="Pfam" id="PF10135">
    <property type="entry name" value="Rod-binding"/>
    <property type="match status" value="1"/>
</dbReference>
<feature type="domain" description="Flagellar protein FlgJ N-terminal" evidence="1">
    <location>
        <begin position="62"/>
        <end position="105"/>
    </location>
</feature>
<sequence>MSSILDTSSLYNTYSQTASNAVSSTLQSSLGNVSDTSSDDQLLEACKSFESYFVQKVIESAKATIADEDDEDQGEYMQYFGDILNQQYADAITENGGTGLAQQLYDAMKTTYHV</sequence>
<proteinExistence type="predicted"/>
<dbReference type="Proteomes" id="UP000637513">
    <property type="component" value="Unassembled WGS sequence"/>
</dbReference>
<reference evidence="2 3" key="1">
    <citation type="submission" date="2020-08" db="EMBL/GenBank/DDBJ databases">
        <title>Genome public.</title>
        <authorList>
            <person name="Liu C."/>
            <person name="Sun Q."/>
        </authorList>
    </citation>
    <scope>NUCLEOTIDE SEQUENCE [LARGE SCALE GENOMIC DNA]</scope>
    <source>
        <strain evidence="2 3">BX3</strain>
    </source>
</reference>
<evidence type="ECO:0000313" key="2">
    <source>
        <dbReference type="EMBL" id="MBC8556132.1"/>
    </source>
</evidence>
<dbReference type="RefSeq" id="WP_022141608.1">
    <property type="nucleotide sequence ID" value="NZ_JACRSW010000001.1"/>
</dbReference>
<organism evidence="2 3">
    <name type="scientific">Jutongia hominis</name>
    <dbReference type="NCBI Taxonomy" id="2763664"/>
    <lineage>
        <taxon>Bacteria</taxon>
        <taxon>Bacillati</taxon>
        <taxon>Bacillota</taxon>
        <taxon>Clostridia</taxon>
        <taxon>Lachnospirales</taxon>
        <taxon>Lachnospiraceae</taxon>
        <taxon>Jutongia</taxon>
    </lineage>
</organism>
<comment type="caution">
    <text evidence="2">The sequence shown here is derived from an EMBL/GenBank/DDBJ whole genome shotgun (WGS) entry which is preliminary data.</text>
</comment>